<evidence type="ECO:0000256" key="2">
    <source>
        <dbReference type="SAM" id="Phobius"/>
    </source>
</evidence>
<dbReference type="GeneID" id="104592862"/>
<evidence type="ECO:0000313" key="4">
    <source>
        <dbReference type="RefSeq" id="XP_010250679.1"/>
    </source>
</evidence>
<feature type="transmembrane region" description="Helical" evidence="2">
    <location>
        <begin position="132"/>
        <end position="155"/>
    </location>
</feature>
<name>A0A1U7ZPT7_NELNU</name>
<evidence type="ECO:0000313" key="3">
    <source>
        <dbReference type="Proteomes" id="UP000189703"/>
    </source>
</evidence>
<feature type="region of interest" description="Disordered" evidence="1">
    <location>
        <begin position="31"/>
        <end position="51"/>
    </location>
</feature>
<keyword evidence="3" id="KW-1185">Reference proteome</keyword>
<proteinExistence type="predicted"/>
<accession>A0A1U7ZPT7</accession>
<dbReference type="OMA" id="QHCNHLV"/>
<dbReference type="KEGG" id="nnu:104592862"/>
<dbReference type="PANTHER" id="PTHR35280">
    <property type="entry name" value="F17L21.9"/>
    <property type="match status" value="1"/>
</dbReference>
<keyword evidence="2" id="KW-0472">Membrane</keyword>
<dbReference type="Proteomes" id="UP000189703">
    <property type="component" value="Unplaced"/>
</dbReference>
<dbReference type="RefSeq" id="XP_010250679.1">
    <property type="nucleotide sequence ID" value="XM_010252377.2"/>
</dbReference>
<dbReference type="InParanoid" id="A0A1U7ZPT7"/>
<sequence>MATETKDNESIHANTEVKLIHQAIQQLLKKNRVDRQKSTGNSLVAADDSDDDDDQMLLSRLLSQLESLKEDNALKPSESPTETKDLPSSAVVKVGVKDEYVNIPSNGSRGMDSEEILEEIKKVRRQNSITHWLLSIMIFLTAAWQLSEVSLILMVKDKLSHPFRSVGNVVTGMIMGRGKNERDAEQNTQTEAPSLPSLKMPELPRVDLPALGLSNED</sequence>
<dbReference type="eggNOG" id="ENOG502S42P">
    <property type="taxonomic scope" value="Eukaryota"/>
</dbReference>
<gene>
    <name evidence="4" type="primary">LOC104592862</name>
</gene>
<reference evidence="4" key="1">
    <citation type="submission" date="2025-08" db="UniProtKB">
        <authorList>
            <consortium name="RefSeq"/>
        </authorList>
    </citation>
    <scope>IDENTIFICATION</scope>
</reference>
<keyword evidence="2" id="KW-0812">Transmembrane</keyword>
<dbReference type="PANTHER" id="PTHR35280:SF1">
    <property type="entry name" value="F17L21.9"/>
    <property type="match status" value="1"/>
</dbReference>
<protein>
    <submittedName>
        <fullName evidence="4">Uncharacterized protein LOC104592862</fullName>
    </submittedName>
</protein>
<organism evidence="3 4">
    <name type="scientific">Nelumbo nucifera</name>
    <name type="common">Sacred lotus</name>
    <dbReference type="NCBI Taxonomy" id="4432"/>
    <lineage>
        <taxon>Eukaryota</taxon>
        <taxon>Viridiplantae</taxon>
        <taxon>Streptophyta</taxon>
        <taxon>Embryophyta</taxon>
        <taxon>Tracheophyta</taxon>
        <taxon>Spermatophyta</taxon>
        <taxon>Magnoliopsida</taxon>
        <taxon>Proteales</taxon>
        <taxon>Nelumbonaceae</taxon>
        <taxon>Nelumbo</taxon>
    </lineage>
</organism>
<dbReference type="AlphaFoldDB" id="A0A1U7ZPT7"/>
<dbReference type="OrthoDB" id="782808at2759"/>
<keyword evidence="2" id="KW-1133">Transmembrane helix</keyword>
<evidence type="ECO:0000256" key="1">
    <source>
        <dbReference type="SAM" id="MobiDB-lite"/>
    </source>
</evidence>
<feature type="region of interest" description="Disordered" evidence="1">
    <location>
        <begin position="69"/>
        <end position="88"/>
    </location>
</feature>
<feature type="region of interest" description="Disordered" evidence="1">
    <location>
        <begin position="179"/>
        <end position="217"/>
    </location>
</feature>